<reference evidence="9 10" key="1">
    <citation type="submission" date="2020-08" db="EMBL/GenBank/DDBJ databases">
        <title>Acidobacteriota in marine sediments use diverse sulfur dissimilation pathways.</title>
        <authorList>
            <person name="Wasmund K."/>
        </authorList>
    </citation>
    <scope>NUCLEOTIDE SEQUENCE [LARGE SCALE GENOMIC DNA]</scope>
    <source>
        <strain evidence="9">MAG AM4</strain>
    </source>
</reference>
<dbReference type="PANTHER" id="PTHR11846">
    <property type="entry name" value="ADENYLOSUCCINATE SYNTHETASE"/>
    <property type="match status" value="1"/>
</dbReference>
<keyword evidence="7" id="KW-0460">Magnesium</keyword>
<keyword evidence="8" id="KW-0342">GTP-binding</keyword>
<dbReference type="AlphaFoldDB" id="A0A8J6Y7A4"/>
<dbReference type="HAMAP" id="MF_00011">
    <property type="entry name" value="Adenylosucc_synth"/>
    <property type="match status" value="1"/>
</dbReference>
<protein>
    <submittedName>
        <fullName evidence="9">Adenylosuccinate synthetase</fullName>
    </submittedName>
</protein>
<dbReference type="Gene3D" id="3.40.440.10">
    <property type="entry name" value="Adenylosuccinate Synthetase, subunit A, domain 1"/>
    <property type="match status" value="1"/>
</dbReference>
<evidence type="ECO:0000256" key="5">
    <source>
        <dbReference type="ARBA" id="ARBA00022741"/>
    </source>
</evidence>
<dbReference type="GO" id="GO:0044208">
    <property type="term" value="P:'de novo' AMP biosynthetic process"/>
    <property type="evidence" value="ECO:0007669"/>
    <property type="project" value="UniProtKB-UniPathway"/>
</dbReference>
<dbReference type="GO" id="GO:0046040">
    <property type="term" value="P:IMP metabolic process"/>
    <property type="evidence" value="ECO:0007669"/>
    <property type="project" value="TreeGrafter"/>
</dbReference>
<dbReference type="EMBL" id="JACXWD010000146">
    <property type="protein sequence ID" value="MBD3869654.1"/>
    <property type="molecule type" value="Genomic_DNA"/>
</dbReference>
<comment type="caution">
    <text evidence="9">The sequence shown here is derived from an EMBL/GenBank/DDBJ whole genome shotgun (WGS) entry which is preliminary data.</text>
</comment>
<dbReference type="GO" id="GO:0046872">
    <property type="term" value="F:metal ion binding"/>
    <property type="evidence" value="ECO:0007669"/>
    <property type="project" value="UniProtKB-KW"/>
</dbReference>
<keyword evidence="5" id="KW-0547">Nucleotide-binding</keyword>
<keyword evidence="4" id="KW-0479">Metal-binding</keyword>
<dbReference type="InterPro" id="IPR042111">
    <property type="entry name" value="Adenylosuccinate_synth_dom3"/>
</dbReference>
<dbReference type="PANTHER" id="PTHR11846:SF0">
    <property type="entry name" value="ADENYLOSUCCINATE SYNTHETASE"/>
    <property type="match status" value="1"/>
</dbReference>
<comment type="cofactor">
    <cofactor evidence="1">
        <name>Mg(2+)</name>
        <dbReference type="ChEBI" id="CHEBI:18420"/>
    </cofactor>
</comment>
<evidence type="ECO:0000256" key="1">
    <source>
        <dbReference type="ARBA" id="ARBA00001946"/>
    </source>
</evidence>
<feature type="non-terminal residue" evidence="9">
    <location>
        <position position="1"/>
    </location>
</feature>
<organism evidence="9 10">
    <name type="scientific">Candidatus Polarisedimenticola svalbardensis</name>
    <dbReference type="NCBI Taxonomy" id="2886004"/>
    <lineage>
        <taxon>Bacteria</taxon>
        <taxon>Pseudomonadati</taxon>
        <taxon>Acidobacteriota</taxon>
        <taxon>Candidatus Polarisedimenticolia</taxon>
        <taxon>Candidatus Polarisedimenticolales</taxon>
        <taxon>Candidatus Polarisedimenticolaceae</taxon>
        <taxon>Candidatus Polarisedimenticola</taxon>
    </lineage>
</organism>
<proteinExistence type="inferred from homology"/>
<dbReference type="InterPro" id="IPR042109">
    <property type="entry name" value="Adenylosuccinate_synth_dom1"/>
</dbReference>
<dbReference type="InterPro" id="IPR027417">
    <property type="entry name" value="P-loop_NTPase"/>
</dbReference>
<dbReference type="SMART" id="SM00788">
    <property type="entry name" value="Adenylsucc_synt"/>
    <property type="match status" value="1"/>
</dbReference>
<dbReference type="Proteomes" id="UP000648239">
    <property type="component" value="Unassembled WGS sequence"/>
</dbReference>
<dbReference type="Pfam" id="PF00709">
    <property type="entry name" value="Adenylsucc_synt"/>
    <property type="match status" value="1"/>
</dbReference>
<gene>
    <name evidence="9" type="ORF">IFK94_16155</name>
</gene>
<evidence type="ECO:0000256" key="4">
    <source>
        <dbReference type="ARBA" id="ARBA00022723"/>
    </source>
</evidence>
<evidence type="ECO:0000256" key="6">
    <source>
        <dbReference type="ARBA" id="ARBA00022755"/>
    </source>
</evidence>
<dbReference type="GO" id="GO:0005525">
    <property type="term" value="F:GTP binding"/>
    <property type="evidence" value="ECO:0007669"/>
    <property type="project" value="UniProtKB-KW"/>
</dbReference>
<comment type="subunit">
    <text evidence="2">Homodimer.</text>
</comment>
<evidence type="ECO:0000256" key="2">
    <source>
        <dbReference type="ARBA" id="ARBA00011738"/>
    </source>
</evidence>
<dbReference type="SUPFAM" id="SSF52540">
    <property type="entry name" value="P-loop containing nucleoside triphosphate hydrolases"/>
    <property type="match status" value="1"/>
</dbReference>
<evidence type="ECO:0000256" key="3">
    <source>
        <dbReference type="ARBA" id="ARBA00022598"/>
    </source>
</evidence>
<dbReference type="InterPro" id="IPR001114">
    <property type="entry name" value="Adenylosuccinate_synthetase"/>
</dbReference>
<keyword evidence="3" id="KW-0436">Ligase</keyword>
<evidence type="ECO:0000313" key="10">
    <source>
        <dbReference type="Proteomes" id="UP000648239"/>
    </source>
</evidence>
<name>A0A8J6Y7A4_9BACT</name>
<accession>A0A8J6Y7A4</accession>
<keyword evidence="6" id="KW-0658">Purine biosynthesis</keyword>
<evidence type="ECO:0000256" key="8">
    <source>
        <dbReference type="ARBA" id="ARBA00023134"/>
    </source>
</evidence>
<dbReference type="GO" id="GO:0005737">
    <property type="term" value="C:cytoplasm"/>
    <property type="evidence" value="ECO:0007669"/>
    <property type="project" value="TreeGrafter"/>
</dbReference>
<evidence type="ECO:0000313" key="9">
    <source>
        <dbReference type="EMBL" id="MBD3869654.1"/>
    </source>
</evidence>
<sequence length="211" mass="22854">FEGAQGTMLDIDHGTYPFVTSSNSTIGGALTGTGLPPRALGEINGIFKAYCTRVGNGPFPSELLGEQGDALRDAGGEYGATTGRARRCGWFDMIAARYAVDINGLTGVIITKLDVLDDLPAIQVATAYDLDGEQITTYPVLSEVIPRCRPIYREFPGWEKQTTACRRLVDLPAGARKYLEFLEKELGTLIVGVSVGRDREQMIWTETGVTT</sequence>
<dbReference type="Gene3D" id="3.90.170.10">
    <property type="entry name" value="Adenylosuccinate Synthetase, subunit A, domain 3"/>
    <property type="match status" value="1"/>
</dbReference>
<dbReference type="GO" id="GO:0004019">
    <property type="term" value="F:adenylosuccinate synthase activity"/>
    <property type="evidence" value="ECO:0007669"/>
    <property type="project" value="InterPro"/>
</dbReference>
<evidence type="ECO:0000256" key="7">
    <source>
        <dbReference type="ARBA" id="ARBA00022842"/>
    </source>
</evidence>
<dbReference type="UniPathway" id="UPA00075">
    <property type="reaction ID" value="UER00335"/>
</dbReference>
<dbReference type="FunFam" id="3.90.170.10:FF:000001">
    <property type="entry name" value="Adenylosuccinate synthetase"/>
    <property type="match status" value="1"/>
</dbReference>